<protein>
    <submittedName>
        <fullName evidence="2">Uncharacterized protein</fullName>
    </submittedName>
</protein>
<reference evidence="2 3" key="1">
    <citation type="journal article" date="2014" name="Agronomy (Basel)">
        <title>A Draft Genome Sequence for Ensete ventricosum, the Drought-Tolerant Tree Against Hunger.</title>
        <authorList>
            <person name="Harrison J."/>
            <person name="Moore K.A."/>
            <person name="Paszkiewicz K."/>
            <person name="Jones T."/>
            <person name="Grant M."/>
            <person name="Ambacheew D."/>
            <person name="Muzemil S."/>
            <person name="Studholme D.J."/>
        </authorList>
    </citation>
    <scope>NUCLEOTIDE SEQUENCE [LARGE SCALE GENOMIC DNA]</scope>
</reference>
<dbReference type="EMBL" id="AMZH03001094">
    <property type="protein sequence ID" value="RRT80649.1"/>
    <property type="molecule type" value="Genomic_DNA"/>
</dbReference>
<dbReference type="AlphaFoldDB" id="A0A427AWK5"/>
<proteinExistence type="predicted"/>
<sequence length="120" mass="13521">MSLSKRRDERIGTMRKQGEDMQTNRPNPSGTPPHPPALPRLTEPSTGRRRRLLPVRSYTREAQPPSRIQRHRGDQSEYAATRESDGIAEFGRDGEGEGEERWRGDGLERGPCEGGCLPNK</sequence>
<evidence type="ECO:0000313" key="2">
    <source>
        <dbReference type="EMBL" id="RRT80649.1"/>
    </source>
</evidence>
<gene>
    <name evidence="2" type="ORF">B296_00014949</name>
</gene>
<evidence type="ECO:0000256" key="1">
    <source>
        <dbReference type="SAM" id="MobiDB-lite"/>
    </source>
</evidence>
<name>A0A427AWK5_ENSVE</name>
<feature type="compositionally biased region" description="Basic and acidic residues" evidence="1">
    <location>
        <begin position="1"/>
        <end position="19"/>
    </location>
</feature>
<feature type="compositionally biased region" description="Pro residues" evidence="1">
    <location>
        <begin position="29"/>
        <end position="38"/>
    </location>
</feature>
<feature type="compositionally biased region" description="Basic and acidic residues" evidence="1">
    <location>
        <begin position="71"/>
        <end position="111"/>
    </location>
</feature>
<evidence type="ECO:0000313" key="3">
    <source>
        <dbReference type="Proteomes" id="UP000287651"/>
    </source>
</evidence>
<accession>A0A427AWK5</accession>
<dbReference type="Proteomes" id="UP000287651">
    <property type="component" value="Unassembled WGS sequence"/>
</dbReference>
<feature type="region of interest" description="Disordered" evidence="1">
    <location>
        <begin position="1"/>
        <end position="120"/>
    </location>
</feature>
<comment type="caution">
    <text evidence="2">The sequence shown here is derived from an EMBL/GenBank/DDBJ whole genome shotgun (WGS) entry which is preliminary data.</text>
</comment>
<organism evidence="2 3">
    <name type="scientific">Ensete ventricosum</name>
    <name type="common">Abyssinian banana</name>
    <name type="synonym">Musa ensete</name>
    <dbReference type="NCBI Taxonomy" id="4639"/>
    <lineage>
        <taxon>Eukaryota</taxon>
        <taxon>Viridiplantae</taxon>
        <taxon>Streptophyta</taxon>
        <taxon>Embryophyta</taxon>
        <taxon>Tracheophyta</taxon>
        <taxon>Spermatophyta</taxon>
        <taxon>Magnoliopsida</taxon>
        <taxon>Liliopsida</taxon>
        <taxon>Zingiberales</taxon>
        <taxon>Musaceae</taxon>
        <taxon>Ensete</taxon>
    </lineage>
</organism>